<name>A0A6C2YKP5_9BACT</name>
<dbReference type="PANTHER" id="PTHR46609:SF6">
    <property type="entry name" value="EXONUCLEASE, PHAGE-TYPE_RECB, C-TERMINAL DOMAIN-CONTAINING PROTEIN-RELATED"/>
    <property type="match status" value="1"/>
</dbReference>
<dbReference type="PANTHER" id="PTHR46609">
    <property type="entry name" value="EXONUCLEASE, PHAGE-TYPE/RECB, C-TERMINAL DOMAIN-CONTAINING PROTEIN"/>
    <property type="match status" value="1"/>
</dbReference>
<dbReference type="EMBL" id="LR586016">
    <property type="protein sequence ID" value="VIP02150.1"/>
    <property type="molecule type" value="Genomic_DNA"/>
</dbReference>
<dbReference type="InterPro" id="IPR051703">
    <property type="entry name" value="NF-kappa-B_Signaling_Reg"/>
</dbReference>
<dbReference type="SUPFAM" id="SSF52980">
    <property type="entry name" value="Restriction endonuclease-like"/>
    <property type="match status" value="1"/>
</dbReference>
<dbReference type="InterPro" id="IPR017482">
    <property type="entry name" value="Lambda-type_endonuclease"/>
</dbReference>
<dbReference type="Gene3D" id="3.90.320.10">
    <property type="match status" value="1"/>
</dbReference>
<keyword evidence="2" id="KW-0540">Nuclease</keyword>
<dbReference type="AlphaFoldDB" id="A0A6C2YKP5"/>
<gene>
    <name evidence="2" type="ORF">GMBLW1_18100</name>
</gene>
<dbReference type="Pfam" id="PF09588">
    <property type="entry name" value="YqaJ"/>
    <property type="match status" value="1"/>
</dbReference>
<keyword evidence="3" id="KW-1185">Reference proteome</keyword>
<dbReference type="CDD" id="cd22343">
    <property type="entry name" value="PDDEXK_lambda_exonuclease-like"/>
    <property type="match status" value="1"/>
</dbReference>
<proteinExistence type="predicted"/>
<dbReference type="InterPro" id="IPR011604">
    <property type="entry name" value="PDDEXK-like_dom_sf"/>
</dbReference>
<dbReference type="InterPro" id="IPR011335">
    <property type="entry name" value="Restrct_endonuc-II-like"/>
</dbReference>
<dbReference type="NCBIfam" id="TIGR03033">
    <property type="entry name" value="phage_rel_nuc"/>
    <property type="match status" value="1"/>
</dbReference>
<evidence type="ECO:0000259" key="1">
    <source>
        <dbReference type="Pfam" id="PF09588"/>
    </source>
</evidence>
<evidence type="ECO:0000313" key="3">
    <source>
        <dbReference type="Proteomes" id="UP000464378"/>
    </source>
</evidence>
<feature type="domain" description="YqaJ viral recombinase" evidence="1">
    <location>
        <begin position="12"/>
        <end position="146"/>
    </location>
</feature>
<accession>A0A6C2YKP5</accession>
<dbReference type="KEGG" id="tim:GMBLW1_18100"/>
<dbReference type="EMBL" id="LR593887">
    <property type="protein sequence ID" value="VTS00537.1"/>
    <property type="molecule type" value="Genomic_DNA"/>
</dbReference>
<reference evidence="2" key="1">
    <citation type="submission" date="2019-04" db="EMBL/GenBank/DDBJ databases">
        <authorList>
            <consortium name="Science for Life Laboratories"/>
        </authorList>
    </citation>
    <scope>NUCLEOTIDE SEQUENCE</scope>
    <source>
        <strain evidence="2">MBLW1</strain>
    </source>
</reference>
<sequence length="215" mass="24425">MKILKLTQGSPDWLAWRQLGIGGSDAPIIMGVSPYSTREKLLGQKLGLVPKDEAYAMRRGSRLEPSARGMYQIREGYSSAEPVCVIHPDFDWCRASLDGLVLGAMDQPSHVLEIKCWSWQKHDYVLNGIVPDEVYPQIQHQLFCCELDRCDLVSYNPSEKFLATGEEYACLTVKADATYQASMFAEECKFWEELNERLRARTVRSGWQAPITEDL</sequence>
<dbReference type="InterPro" id="IPR019080">
    <property type="entry name" value="YqaJ_viral_recombinase"/>
</dbReference>
<dbReference type="RefSeq" id="WP_162657349.1">
    <property type="nucleotide sequence ID" value="NZ_LR593887.1"/>
</dbReference>
<evidence type="ECO:0000313" key="2">
    <source>
        <dbReference type="EMBL" id="VIP02150.1"/>
    </source>
</evidence>
<dbReference type="Proteomes" id="UP000464378">
    <property type="component" value="Chromosome"/>
</dbReference>
<dbReference type="GO" id="GO:0004519">
    <property type="term" value="F:endonuclease activity"/>
    <property type="evidence" value="ECO:0007669"/>
    <property type="project" value="UniProtKB-KW"/>
</dbReference>
<protein>
    <recommendedName>
        <fullName evidence="1">YqaJ viral recombinase domain-containing protein</fullName>
    </recommendedName>
</protein>
<dbReference type="InParanoid" id="A0A6C2YKP5"/>
<organism evidence="2">
    <name type="scientific">Tuwongella immobilis</name>
    <dbReference type="NCBI Taxonomy" id="692036"/>
    <lineage>
        <taxon>Bacteria</taxon>
        <taxon>Pseudomonadati</taxon>
        <taxon>Planctomycetota</taxon>
        <taxon>Planctomycetia</taxon>
        <taxon>Gemmatales</taxon>
        <taxon>Gemmataceae</taxon>
        <taxon>Tuwongella</taxon>
    </lineage>
</organism>
<keyword evidence="2" id="KW-0255">Endonuclease</keyword>
<keyword evidence="2" id="KW-0378">Hydrolase</keyword>